<dbReference type="Proteomes" id="UP001213000">
    <property type="component" value="Unassembled WGS sequence"/>
</dbReference>
<comment type="caution">
    <text evidence="2">The sequence shown here is derived from an EMBL/GenBank/DDBJ whole genome shotgun (WGS) entry which is preliminary data.</text>
</comment>
<feature type="compositionally biased region" description="Basic residues" evidence="1">
    <location>
        <begin position="276"/>
        <end position="293"/>
    </location>
</feature>
<keyword evidence="3" id="KW-1185">Reference proteome</keyword>
<feature type="region of interest" description="Disordered" evidence="1">
    <location>
        <begin position="257"/>
        <end position="293"/>
    </location>
</feature>
<protein>
    <submittedName>
        <fullName evidence="2">Uncharacterized protein</fullName>
    </submittedName>
</protein>
<evidence type="ECO:0000256" key="1">
    <source>
        <dbReference type="SAM" id="MobiDB-lite"/>
    </source>
</evidence>
<evidence type="ECO:0000313" key="3">
    <source>
        <dbReference type="Proteomes" id="UP001213000"/>
    </source>
</evidence>
<reference evidence="2" key="1">
    <citation type="submission" date="2022-07" db="EMBL/GenBank/DDBJ databases">
        <title>Genome Sequence of Leucocoprinus birnbaumii.</title>
        <authorList>
            <person name="Buettner E."/>
        </authorList>
    </citation>
    <scope>NUCLEOTIDE SEQUENCE</scope>
    <source>
        <strain evidence="2">VT141</strain>
    </source>
</reference>
<accession>A0AAD5VE29</accession>
<dbReference type="EMBL" id="JANIEX010002046">
    <property type="protein sequence ID" value="KAJ3552487.1"/>
    <property type="molecule type" value="Genomic_DNA"/>
</dbReference>
<evidence type="ECO:0000313" key="2">
    <source>
        <dbReference type="EMBL" id="KAJ3552487.1"/>
    </source>
</evidence>
<feature type="region of interest" description="Disordered" evidence="1">
    <location>
        <begin position="159"/>
        <end position="178"/>
    </location>
</feature>
<feature type="region of interest" description="Disordered" evidence="1">
    <location>
        <begin position="97"/>
        <end position="124"/>
    </location>
</feature>
<organism evidence="2 3">
    <name type="scientific">Leucocoprinus birnbaumii</name>
    <dbReference type="NCBI Taxonomy" id="56174"/>
    <lineage>
        <taxon>Eukaryota</taxon>
        <taxon>Fungi</taxon>
        <taxon>Dikarya</taxon>
        <taxon>Basidiomycota</taxon>
        <taxon>Agaricomycotina</taxon>
        <taxon>Agaricomycetes</taxon>
        <taxon>Agaricomycetidae</taxon>
        <taxon>Agaricales</taxon>
        <taxon>Agaricineae</taxon>
        <taxon>Agaricaceae</taxon>
        <taxon>Leucocoprinus</taxon>
    </lineage>
</organism>
<sequence>MVYEVPSVNGEMNLYRNPDLINDTGFPTEFQMMYDPSSNAFVGMHHQSGTFQVDQRIPFWVMKKGNLDIDVCPGINPLCDVVELGWNGVRDIFADNARSPPRMPPTSSPVSFTDPSSPTTSTLFPLPLPRPFVTPTPPPLNQLAFDYLGNNRLGSIPSSASPELLGKRKRETTPVPIGPIGPIGPINISIYVKGQEIQVDQEMIDVSTNPVDTAVPAVAPSQATEVSNQAVNNTDTQPKLYQTAGVQAGSEIIDLTISEDEGSGEPGTIPQSPVKRVLRSRNGKGKARRGRRS</sequence>
<feature type="compositionally biased region" description="Low complexity" evidence="1">
    <location>
        <begin position="108"/>
        <end position="124"/>
    </location>
</feature>
<gene>
    <name evidence="2" type="ORF">NP233_g12873</name>
</gene>
<name>A0AAD5VE29_9AGAR</name>
<dbReference type="AlphaFoldDB" id="A0AAD5VE29"/>
<proteinExistence type="predicted"/>